<evidence type="ECO:0000256" key="1">
    <source>
        <dbReference type="ARBA" id="ARBA00011245"/>
    </source>
</evidence>
<evidence type="ECO:0000313" key="6">
    <source>
        <dbReference type="EMBL" id="CDW72929.1"/>
    </source>
</evidence>
<feature type="region of interest" description="Disordered" evidence="4">
    <location>
        <begin position="266"/>
        <end position="287"/>
    </location>
</feature>
<comment type="subunit">
    <text evidence="1">Monomer.</text>
</comment>
<keyword evidence="6" id="KW-0418">Kinase</keyword>
<feature type="region of interest" description="Disordered" evidence="4">
    <location>
        <begin position="1307"/>
        <end position="1364"/>
    </location>
</feature>
<keyword evidence="7" id="KW-1185">Reference proteome</keyword>
<organism evidence="6 7">
    <name type="scientific">Stylonychia lemnae</name>
    <name type="common">Ciliate</name>
    <dbReference type="NCBI Taxonomy" id="5949"/>
    <lineage>
        <taxon>Eukaryota</taxon>
        <taxon>Sar</taxon>
        <taxon>Alveolata</taxon>
        <taxon>Ciliophora</taxon>
        <taxon>Intramacronucleata</taxon>
        <taxon>Spirotrichea</taxon>
        <taxon>Stichotrichia</taxon>
        <taxon>Sporadotrichida</taxon>
        <taxon>Oxytrichidae</taxon>
        <taxon>Stylonychinae</taxon>
        <taxon>Stylonychia</taxon>
    </lineage>
</organism>
<dbReference type="CDD" id="cd14003">
    <property type="entry name" value="STKc_AMPK-like"/>
    <property type="match status" value="1"/>
</dbReference>
<dbReference type="PANTHER" id="PTHR24346:SF30">
    <property type="entry name" value="MATERNAL EMBRYONIC LEUCINE ZIPPER KINASE"/>
    <property type="match status" value="1"/>
</dbReference>
<accession>A0A077ZTR1</accession>
<feature type="region of interest" description="Disordered" evidence="4">
    <location>
        <begin position="299"/>
        <end position="339"/>
    </location>
</feature>
<dbReference type="Proteomes" id="UP000039865">
    <property type="component" value="Unassembled WGS sequence"/>
</dbReference>
<feature type="compositionally biased region" description="Basic and acidic residues" evidence="4">
    <location>
        <begin position="1317"/>
        <end position="1329"/>
    </location>
</feature>
<keyword evidence="3" id="KW-0067">ATP-binding</keyword>
<feature type="region of interest" description="Disordered" evidence="4">
    <location>
        <begin position="546"/>
        <end position="566"/>
    </location>
</feature>
<keyword evidence="2" id="KW-0547">Nucleotide-binding</keyword>
<feature type="domain" description="Protein kinase" evidence="5">
    <location>
        <begin position="939"/>
        <end position="1191"/>
    </location>
</feature>
<dbReference type="GO" id="GO:0005524">
    <property type="term" value="F:ATP binding"/>
    <property type="evidence" value="ECO:0007669"/>
    <property type="project" value="UniProtKB-KW"/>
</dbReference>
<dbReference type="InParanoid" id="A0A077ZTR1"/>
<dbReference type="Gene3D" id="1.10.510.10">
    <property type="entry name" value="Transferase(Phosphotransferase) domain 1"/>
    <property type="match status" value="1"/>
</dbReference>
<dbReference type="GO" id="GO:0004674">
    <property type="term" value="F:protein serine/threonine kinase activity"/>
    <property type="evidence" value="ECO:0007669"/>
    <property type="project" value="TreeGrafter"/>
</dbReference>
<protein>
    <submittedName>
        <fullName evidence="6">Protein kinase domain containing protein</fullName>
    </submittedName>
</protein>
<gene>
    <name evidence="6" type="primary">Contig15660.g16684</name>
    <name evidence="6" type="ORF">STYLEM_1896</name>
</gene>
<dbReference type="OrthoDB" id="193931at2759"/>
<dbReference type="PANTHER" id="PTHR24346">
    <property type="entry name" value="MAP/MICROTUBULE AFFINITY-REGULATING KINASE"/>
    <property type="match status" value="1"/>
</dbReference>
<dbReference type="InterPro" id="IPR000719">
    <property type="entry name" value="Prot_kinase_dom"/>
</dbReference>
<name>A0A077ZTR1_STYLE</name>
<proteinExistence type="predicted"/>
<dbReference type="InterPro" id="IPR008271">
    <property type="entry name" value="Ser/Thr_kinase_AS"/>
</dbReference>
<feature type="compositionally biased region" description="Basic and acidic residues" evidence="4">
    <location>
        <begin position="1351"/>
        <end position="1364"/>
    </location>
</feature>
<sequence>MISYSDNQAVQRSPKMLKSFIAQQTTQLSNKSPQKSEINHFIKKNTVIPTQQQQMSKFQNPGQLSQAESSQSIKTSPVKNDVNGSKNYPQSIQKTQSHKTQKIKIGMHKKAVSLMGSSHTSQLSNFQHGDQNFLDYTKQSMNMVNINSQKQSYVPSSQTSFNDYSSANNVNYADVKQFPKVDNFIINDKTGSLLTAQQQQQVKHFQKILHDQQYSQPQTFDHQDQREGINKDIVVNKIIIALMMASGMKSFDQRPPISQNQILSNNQSQRMSIASDSIQQQNSGYRSQANSFKAVNSNNIAMKHPPNKYIKGTSSESQSNLNYNQPIPSNNTQGQSTSMKSKKSLQYNHQRTFSDNPAFTNNNNNPLFNPNLTGQATNRNFQELIRSVNSKDQFNENFMNHIGISPALTQDVYPIGISGGTNSTINQSNVMIGPQFAGKTTIASSRQSAQSQVLFDERDIINQHYQGQLSASEMNQLYQAQLKEQFLKTKQALKMTQQQFGGPSRKVVQGNRLNGSANTQSYRINNQQTLAGSQITKMTLQGVEQKQTPKLIDKTSGKSSANQSYNVSAHGVRTANNQTSLNSASLQNNQQIVYSDKIKKQKHLKQKQLIESVNVGGGVTTLANLNFIQAPSEITISKQLVQKAQSKSIVQAGPHKRSISDGNQIFQSLSNRGQINQQAINQYAQAMKHQIQNPNSMQNINIANSQVDISKNAYEKQLSLQKISQGQSNYPNAQRQIINEYPMTSGRGPYSQIGSLPPQNTNILINSHRKVGLEQAKHVRHNSDQVTLESDKSINYKQGSVLVNTGKNMMVPQKLGIKSQKSQKEISIGNEMMIQDQGINQISQSIVNKKSNFDKQSSNQISPILQKDERSSTFYNKSSHPSTTLLKPVEERIETQESAASDPSLTPRSRMNFKINKKVKIAFSKPSTNPNFTTQTDFYKIGKVMGKGAFGKVNLAIHRLSNKFVALKSINKQFLSEEASKRKVMQEFNILRRTRHISIVRLYESFETAQHIVFVMEVCGSGDLLTYVRRRRKLKEDVAKHMFKQIIEGLRYCHSKNILHRDIKLDNILLNSEGDIKICDFGVSKLVKPGEIMTEQCGTPAYIAPEVFENKGYEGYSSDIWSAGVVLYAMLYGTVPFKANNMTELQKQITKCQTTFKEEISPEAISLLKGILERDPVKRLKISEIFKHPWMQDIPEKVSVFTEQEKEKVIQEFAYYNFKNEQANAGDGEIVHTDPFTEQMLNSTQNSLVKNASTKSVILAPFNSTRSHIDENFHNRKSIQELMIDKKNIKFAAKVKEIDRQYEANNNAELDNGVYHQDTEEDKKEEEEKKKKKNGSIETSFDKEDEYGQNEDGHEGNKKKQSEWQKLERMVIDRQKTEEEEEDKEYEKNINLGQAQTIVLDDRLISEIEKHGFPRSYIVNCLNNDDLNYVTTHYYLLNTIKEY</sequence>
<dbReference type="Pfam" id="PF00069">
    <property type="entry name" value="Pkinase"/>
    <property type="match status" value="1"/>
</dbReference>
<feature type="compositionally biased region" description="Polar residues" evidence="4">
    <location>
        <begin position="872"/>
        <end position="883"/>
    </location>
</feature>
<dbReference type="FunFam" id="3.30.200.20:FF:000042">
    <property type="entry name" value="Aurora kinase A"/>
    <property type="match status" value="1"/>
</dbReference>
<dbReference type="GO" id="GO:0035556">
    <property type="term" value="P:intracellular signal transduction"/>
    <property type="evidence" value="ECO:0007669"/>
    <property type="project" value="TreeGrafter"/>
</dbReference>
<dbReference type="SUPFAM" id="SSF56112">
    <property type="entry name" value="Protein kinase-like (PK-like)"/>
    <property type="match status" value="1"/>
</dbReference>
<dbReference type="GO" id="GO:0005737">
    <property type="term" value="C:cytoplasm"/>
    <property type="evidence" value="ECO:0007669"/>
    <property type="project" value="TreeGrafter"/>
</dbReference>
<feature type="compositionally biased region" description="Polar residues" evidence="4">
    <location>
        <begin position="851"/>
        <end position="863"/>
    </location>
</feature>
<feature type="region of interest" description="Disordered" evidence="4">
    <location>
        <begin position="851"/>
        <end position="883"/>
    </location>
</feature>
<evidence type="ECO:0000256" key="3">
    <source>
        <dbReference type="ARBA" id="ARBA00022840"/>
    </source>
</evidence>
<feature type="compositionally biased region" description="Polar residues" evidence="4">
    <location>
        <begin position="270"/>
        <end position="287"/>
    </location>
</feature>
<feature type="compositionally biased region" description="Polar residues" evidence="4">
    <location>
        <begin position="557"/>
        <end position="566"/>
    </location>
</feature>
<evidence type="ECO:0000259" key="5">
    <source>
        <dbReference type="PROSITE" id="PS50011"/>
    </source>
</evidence>
<feature type="compositionally biased region" description="Polar residues" evidence="4">
    <location>
        <begin position="52"/>
        <end position="95"/>
    </location>
</feature>
<dbReference type="SMART" id="SM00220">
    <property type="entry name" value="S_TKc"/>
    <property type="match status" value="1"/>
</dbReference>
<feature type="compositionally biased region" description="Polar residues" evidence="4">
    <location>
        <begin position="312"/>
        <end position="339"/>
    </location>
</feature>
<dbReference type="PROSITE" id="PS50011">
    <property type="entry name" value="PROTEIN_KINASE_DOM"/>
    <property type="match status" value="1"/>
</dbReference>
<dbReference type="InterPro" id="IPR011009">
    <property type="entry name" value="Kinase-like_dom_sf"/>
</dbReference>
<evidence type="ECO:0000256" key="2">
    <source>
        <dbReference type="ARBA" id="ARBA00022741"/>
    </source>
</evidence>
<evidence type="ECO:0000313" key="7">
    <source>
        <dbReference type="Proteomes" id="UP000039865"/>
    </source>
</evidence>
<dbReference type="EMBL" id="CCKQ01001823">
    <property type="protein sequence ID" value="CDW72929.1"/>
    <property type="molecule type" value="Genomic_DNA"/>
</dbReference>
<keyword evidence="6" id="KW-0808">Transferase</keyword>
<evidence type="ECO:0000256" key="4">
    <source>
        <dbReference type="SAM" id="MobiDB-lite"/>
    </source>
</evidence>
<reference evidence="6 7" key="1">
    <citation type="submission" date="2014-06" db="EMBL/GenBank/DDBJ databases">
        <authorList>
            <person name="Swart Estienne"/>
        </authorList>
    </citation>
    <scope>NUCLEOTIDE SEQUENCE [LARGE SCALE GENOMIC DNA]</scope>
    <source>
        <strain evidence="6 7">130c</strain>
    </source>
</reference>
<feature type="region of interest" description="Disordered" evidence="4">
    <location>
        <begin position="52"/>
        <end position="101"/>
    </location>
</feature>
<dbReference type="PROSITE" id="PS00108">
    <property type="entry name" value="PROTEIN_KINASE_ST"/>
    <property type="match status" value="1"/>
</dbReference>
<dbReference type="FunFam" id="1.10.510.10:FF:000571">
    <property type="entry name" value="Maternal embryonic leucine zipper kinase"/>
    <property type="match status" value="1"/>
</dbReference>